<evidence type="ECO:0000256" key="6">
    <source>
        <dbReference type="ARBA" id="ARBA00023136"/>
    </source>
</evidence>
<comment type="similarity">
    <text evidence="2 7">Belongs to the ExbD/TolR family.</text>
</comment>
<dbReference type="PANTHER" id="PTHR30558">
    <property type="entry name" value="EXBD MEMBRANE COMPONENT OF PMF-DRIVEN MACROMOLECULE IMPORT SYSTEM"/>
    <property type="match status" value="1"/>
</dbReference>
<evidence type="ECO:0000256" key="3">
    <source>
        <dbReference type="ARBA" id="ARBA00022475"/>
    </source>
</evidence>
<keyword evidence="5" id="KW-1133">Transmembrane helix</keyword>
<reference evidence="8" key="1">
    <citation type="submission" date="2023-07" db="EMBL/GenBank/DDBJ databases">
        <title>Genomic Encyclopedia of Type Strains, Phase IV (KMG-IV): sequencing the most valuable type-strain genomes for metagenomic binning, comparative biology and taxonomic classification.</title>
        <authorList>
            <person name="Goeker M."/>
        </authorList>
    </citation>
    <scope>NUCLEOTIDE SEQUENCE</scope>
    <source>
        <strain evidence="8">DSM 26174</strain>
    </source>
</reference>
<dbReference type="GO" id="GO:0005886">
    <property type="term" value="C:plasma membrane"/>
    <property type="evidence" value="ECO:0007669"/>
    <property type="project" value="UniProtKB-SubCell"/>
</dbReference>
<dbReference type="AlphaFoldDB" id="A0AAE4BUZ6"/>
<comment type="caution">
    <text evidence="8">The sequence shown here is derived from an EMBL/GenBank/DDBJ whole genome shotgun (WGS) entry which is preliminary data.</text>
</comment>
<protein>
    <submittedName>
        <fullName evidence="8">Biopolymer transport protein ExbD</fullName>
    </submittedName>
</protein>
<dbReference type="Proteomes" id="UP001185092">
    <property type="component" value="Unassembled WGS sequence"/>
</dbReference>
<keyword evidence="4 7" id="KW-0812">Transmembrane</keyword>
<evidence type="ECO:0000256" key="4">
    <source>
        <dbReference type="ARBA" id="ARBA00022692"/>
    </source>
</evidence>
<evidence type="ECO:0000256" key="5">
    <source>
        <dbReference type="ARBA" id="ARBA00022989"/>
    </source>
</evidence>
<keyword evidence="7" id="KW-0653">Protein transport</keyword>
<gene>
    <name evidence="8" type="ORF">HNQ88_004351</name>
</gene>
<comment type="subcellular location">
    <subcellularLocation>
        <location evidence="1">Cell membrane</location>
        <topology evidence="1">Single-pass membrane protein</topology>
    </subcellularLocation>
    <subcellularLocation>
        <location evidence="7">Cell membrane</location>
        <topology evidence="7">Single-pass type II membrane protein</topology>
    </subcellularLocation>
</comment>
<dbReference type="PANTHER" id="PTHR30558:SF3">
    <property type="entry name" value="BIOPOLYMER TRANSPORT PROTEIN EXBD-RELATED"/>
    <property type="match status" value="1"/>
</dbReference>
<keyword evidence="7" id="KW-0813">Transport</keyword>
<dbReference type="GO" id="GO:0022857">
    <property type="term" value="F:transmembrane transporter activity"/>
    <property type="evidence" value="ECO:0007669"/>
    <property type="project" value="InterPro"/>
</dbReference>
<dbReference type="GO" id="GO:0015031">
    <property type="term" value="P:protein transport"/>
    <property type="evidence" value="ECO:0007669"/>
    <property type="project" value="UniProtKB-KW"/>
</dbReference>
<keyword evidence="9" id="KW-1185">Reference proteome</keyword>
<keyword evidence="3" id="KW-1003">Cell membrane</keyword>
<proteinExistence type="inferred from homology"/>
<dbReference type="InterPro" id="IPR003400">
    <property type="entry name" value="ExbD"/>
</dbReference>
<organism evidence="8 9">
    <name type="scientific">Aureibacter tunicatorum</name>
    <dbReference type="NCBI Taxonomy" id="866807"/>
    <lineage>
        <taxon>Bacteria</taxon>
        <taxon>Pseudomonadati</taxon>
        <taxon>Bacteroidota</taxon>
        <taxon>Cytophagia</taxon>
        <taxon>Cytophagales</taxon>
        <taxon>Persicobacteraceae</taxon>
        <taxon>Aureibacter</taxon>
    </lineage>
</organism>
<evidence type="ECO:0000256" key="2">
    <source>
        <dbReference type="ARBA" id="ARBA00005811"/>
    </source>
</evidence>
<accession>A0AAE4BUZ6</accession>
<evidence type="ECO:0000313" key="8">
    <source>
        <dbReference type="EMBL" id="MDR6241273.1"/>
    </source>
</evidence>
<keyword evidence="6" id="KW-0472">Membrane</keyword>
<evidence type="ECO:0000256" key="1">
    <source>
        <dbReference type="ARBA" id="ARBA00004162"/>
    </source>
</evidence>
<dbReference type="Pfam" id="PF02472">
    <property type="entry name" value="ExbD"/>
    <property type="match status" value="1"/>
</dbReference>
<sequence length="188" mass="21291">MKKSKRASAEVNAGSMADIAFLLLIFFLVTTTIASDKGILLLLPPKADPNEEQIDVKIKDKNLFKILVNSSDRVLVNGEPWTQPLENLKPKVQEFVLNNGRKEDLSESPKKAIVSFKTDRGTSYEKFIGILDVLHLSYNEIYAKKMGMTLEEFNNFDRKDADKKDKYDEIRKTIPKQISIAEPSKIGN</sequence>
<name>A0AAE4BUZ6_9BACT</name>
<evidence type="ECO:0000256" key="7">
    <source>
        <dbReference type="RuleBase" id="RU003879"/>
    </source>
</evidence>
<evidence type="ECO:0000313" key="9">
    <source>
        <dbReference type="Proteomes" id="UP001185092"/>
    </source>
</evidence>
<dbReference type="RefSeq" id="WP_309941904.1">
    <property type="nucleotide sequence ID" value="NZ_AP025305.1"/>
</dbReference>
<dbReference type="EMBL" id="JAVDQD010000007">
    <property type="protein sequence ID" value="MDR6241273.1"/>
    <property type="molecule type" value="Genomic_DNA"/>
</dbReference>